<feature type="compositionally biased region" description="Acidic residues" evidence="1">
    <location>
        <begin position="435"/>
        <end position="452"/>
    </location>
</feature>
<evidence type="ECO:0000313" key="3">
    <source>
        <dbReference type="Proteomes" id="UP001500618"/>
    </source>
</evidence>
<dbReference type="Proteomes" id="UP001500618">
    <property type="component" value="Unassembled WGS sequence"/>
</dbReference>
<name>A0ABP4RN92_9ACTN</name>
<evidence type="ECO:0000256" key="1">
    <source>
        <dbReference type="SAM" id="MobiDB-lite"/>
    </source>
</evidence>
<dbReference type="EMBL" id="BAAANY010000001">
    <property type="protein sequence ID" value="GAA1655461.1"/>
    <property type="molecule type" value="Genomic_DNA"/>
</dbReference>
<accession>A0ABP4RN92</accession>
<comment type="caution">
    <text evidence="2">The sequence shown here is derived from an EMBL/GenBank/DDBJ whole genome shotgun (WGS) entry which is preliminary data.</text>
</comment>
<feature type="compositionally biased region" description="Gly residues" evidence="1">
    <location>
        <begin position="402"/>
        <end position="414"/>
    </location>
</feature>
<feature type="region of interest" description="Disordered" evidence="1">
    <location>
        <begin position="1"/>
        <end position="43"/>
    </location>
</feature>
<dbReference type="RefSeq" id="WP_344306064.1">
    <property type="nucleotide sequence ID" value="NZ_BAAANY010000001.1"/>
</dbReference>
<sequence>MTSSSGSYDHTQPSGGSTSTGSPSGSSGQLPSNVSTSGLASGDTNAQGYATTWEEKVNQVVVAGWPADVRKAGVGWKQVTGGLNEVVIALTKHPADLKNDKVWSGPAYEAYAKHITTIASDLNAVLQPLMANGGIGTTLETAASQLADYQSKMPIPANMVGPVVDARQNHNAIHEGAFRRAFIQMANVPAELFSGVSNLPGVKQATQWLTNHLNQYAHIAAGVYDAANGAATQTATAIPNITASPANPNVDPAGSPYGTPQASGAPSSTGVGGGSAGGLPSGSGVRGLGGTGKLPSDSGAGSFDGSKLGNTDPFSPVGGGMSSGLKGSSLPSGSGLAGLGGGGLAGAGLGGAGGGVGGGIGSATGGLGSVAGNSPFGPAGTPGLPGGGSAGAPVTPSNSGLAGVGRGGAGGGGAQSSSRKGTSLLRAGRSAEAEGKDDDSETGWLYEDEDPWGGDGNAPPSVLGR</sequence>
<feature type="compositionally biased region" description="Polar residues" evidence="1">
    <location>
        <begin position="29"/>
        <end position="43"/>
    </location>
</feature>
<keyword evidence="3" id="KW-1185">Reference proteome</keyword>
<organism evidence="2 3">
    <name type="scientific">Fodinicola feengrottensis</name>
    <dbReference type="NCBI Taxonomy" id="435914"/>
    <lineage>
        <taxon>Bacteria</taxon>
        <taxon>Bacillati</taxon>
        <taxon>Actinomycetota</taxon>
        <taxon>Actinomycetes</taxon>
        <taxon>Mycobacteriales</taxon>
        <taxon>Fodinicola</taxon>
    </lineage>
</organism>
<feature type="compositionally biased region" description="Low complexity" evidence="1">
    <location>
        <begin position="391"/>
        <end position="401"/>
    </location>
</feature>
<proteinExistence type="predicted"/>
<reference evidence="3" key="1">
    <citation type="journal article" date="2019" name="Int. J. Syst. Evol. Microbiol.">
        <title>The Global Catalogue of Microorganisms (GCM) 10K type strain sequencing project: providing services to taxonomists for standard genome sequencing and annotation.</title>
        <authorList>
            <consortium name="The Broad Institute Genomics Platform"/>
            <consortium name="The Broad Institute Genome Sequencing Center for Infectious Disease"/>
            <person name="Wu L."/>
            <person name="Ma J."/>
        </authorList>
    </citation>
    <scope>NUCLEOTIDE SEQUENCE [LARGE SCALE GENOMIC DNA]</scope>
    <source>
        <strain evidence="3">JCM 14718</strain>
    </source>
</reference>
<feature type="compositionally biased region" description="Polar residues" evidence="1">
    <location>
        <begin position="1"/>
        <end position="12"/>
    </location>
</feature>
<feature type="region of interest" description="Disordered" evidence="1">
    <location>
        <begin position="366"/>
        <end position="465"/>
    </location>
</feature>
<protein>
    <submittedName>
        <fullName evidence="2">Uncharacterized protein</fullName>
    </submittedName>
</protein>
<evidence type="ECO:0000313" key="2">
    <source>
        <dbReference type="EMBL" id="GAA1655461.1"/>
    </source>
</evidence>
<gene>
    <name evidence="2" type="ORF">GCM10009765_00770</name>
</gene>
<feature type="compositionally biased region" description="Low complexity" evidence="1">
    <location>
        <begin position="13"/>
        <end position="28"/>
    </location>
</feature>
<feature type="compositionally biased region" description="Gly residues" evidence="1">
    <location>
        <begin position="270"/>
        <end position="292"/>
    </location>
</feature>
<feature type="region of interest" description="Disordered" evidence="1">
    <location>
        <begin position="241"/>
        <end position="326"/>
    </location>
</feature>